<dbReference type="EMBL" id="BDDD01000011">
    <property type="protein sequence ID" value="GAV56942.1"/>
    <property type="molecule type" value="Genomic_DNA"/>
</dbReference>
<evidence type="ECO:0000313" key="2">
    <source>
        <dbReference type="Proteomes" id="UP000187406"/>
    </source>
</evidence>
<evidence type="ECO:0000313" key="1">
    <source>
        <dbReference type="EMBL" id="GAV56942.1"/>
    </source>
</evidence>
<dbReference type="Gene3D" id="1.10.340.70">
    <property type="match status" value="1"/>
</dbReference>
<dbReference type="Proteomes" id="UP000187406">
    <property type="component" value="Unassembled WGS sequence"/>
</dbReference>
<feature type="non-terminal residue" evidence="1">
    <location>
        <position position="105"/>
    </location>
</feature>
<gene>
    <name evidence="1" type="ORF">CFOL_v3_00481</name>
</gene>
<name>A0A1Q3AN02_CEPFO</name>
<feature type="non-terminal residue" evidence="1">
    <location>
        <position position="1"/>
    </location>
</feature>
<dbReference type="OrthoDB" id="1741911at2759"/>
<dbReference type="PANTHER" id="PTHR48475">
    <property type="entry name" value="RIBONUCLEASE H"/>
    <property type="match status" value="1"/>
</dbReference>
<organism evidence="1 2">
    <name type="scientific">Cephalotus follicularis</name>
    <name type="common">Albany pitcher plant</name>
    <dbReference type="NCBI Taxonomy" id="3775"/>
    <lineage>
        <taxon>Eukaryota</taxon>
        <taxon>Viridiplantae</taxon>
        <taxon>Streptophyta</taxon>
        <taxon>Embryophyta</taxon>
        <taxon>Tracheophyta</taxon>
        <taxon>Spermatophyta</taxon>
        <taxon>Magnoliopsida</taxon>
        <taxon>eudicotyledons</taxon>
        <taxon>Gunneridae</taxon>
        <taxon>Pentapetalae</taxon>
        <taxon>rosids</taxon>
        <taxon>fabids</taxon>
        <taxon>Oxalidales</taxon>
        <taxon>Cephalotaceae</taxon>
        <taxon>Cephalotus</taxon>
    </lineage>
</organism>
<comment type="caution">
    <text evidence="1">The sequence shown here is derived from an EMBL/GenBank/DDBJ whole genome shotgun (WGS) entry which is preliminary data.</text>
</comment>
<dbReference type="AlphaFoldDB" id="A0A1Q3AN02"/>
<proteinExistence type="predicted"/>
<reference evidence="2" key="1">
    <citation type="submission" date="2016-04" db="EMBL/GenBank/DDBJ databases">
        <title>Cephalotus genome sequencing.</title>
        <authorList>
            <person name="Fukushima K."/>
            <person name="Hasebe M."/>
            <person name="Fang X."/>
        </authorList>
    </citation>
    <scope>NUCLEOTIDE SEQUENCE [LARGE SCALE GENOMIC DNA]</scope>
    <source>
        <strain evidence="2">cv. St1</strain>
    </source>
</reference>
<protein>
    <recommendedName>
        <fullName evidence="3">Integrase zinc-binding domain-containing protein</fullName>
    </recommendedName>
</protein>
<keyword evidence="2" id="KW-1185">Reference proteome</keyword>
<sequence>EANVMDIDIQHEPNWITPFISWLRDGILPEDPEEAKMLVYRSNRYQFREGILYKRSFSFLLLRCLAPSEADYILREVYEGVCGNHTGGRTLSNKLLRQDYFWSTM</sequence>
<dbReference type="InParanoid" id="A0A1Q3AN02"/>
<evidence type="ECO:0008006" key="3">
    <source>
        <dbReference type="Google" id="ProtNLM"/>
    </source>
</evidence>
<accession>A0A1Q3AN02</accession>
<dbReference type="PANTHER" id="PTHR48475:SF2">
    <property type="entry name" value="RIBONUCLEASE H"/>
    <property type="match status" value="1"/>
</dbReference>